<dbReference type="AlphaFoldDB" id="A0A2M8KVX0"/>
<organism evidence="2 3">
    <name type="scientific">Candidatus Ryanbacteria bacterium CG10_big_fil_rev_8_21_14_0_10_43_42</name>
    <dbReference type="NCBI Taxonomy" id="1974864"/>
    <lineage>
        <taxon>Bacteria</taxon>
        <taxon>Candidatus Ryaniibacteriota</taxon>
    </lineage>
</organism>
<sequence length="132" mass="14358">MAVLTLFLILAVHAFALIAGLYEMSFIWIDIPLHIGGGIFFGFVWLWFLGTSYGARISGSPSLFIMKLLIILIALGGSFLWELFELGMTLYARDMAFMVGWYTPSVSDALTDILAGIAGGATLAGVIKRNSM</sequence>
<accession>A0A2M8KVX0</accession>
<feature type="transmembrane region" description="Helical" evidence="1">
    <location>
        <begin position="26"/>
        <end position="50"/>
    </location>
</feature>
<evidence type="ECO:0000313" key="2">
    <source>
        <dbReference type="EMBL" id="PJE64067.1"/>
    </source>
</evidence>
<feature type="transmembrane region" description="Helical" evidence="1">
    <location>
        <begin position="62"/>
        <end position="81"/>
    </location>
</feature>
<proteinExistence type="predicted"/>
<dbReference type="EMBL" id="PFEF01000010">
    <property type="protein sequence ID" value="PJE64067.1"/>
    <property type="molecule type" value="Genomic_DNA"/>
</dbReference>
<evidence type="ECO:0000256" key="1">
    <source>
        <dbReference type="SAM" id="Phobius"/>
    </source>
</evidence>
<protein>
    <recommendedName>
        <fullName evidence="4">DUF2238 domain-containing protein</fullName>
    </recommendedName>
</protein>
<name>A0A2M8KVX0_9BACT</name>
<feature type="transmembrane region" description="Helical" evidence="1">
    <location>
        <begin position="101"/>
        <end position="127"/>
    </location>
</feature>
<evidence type="ECO:0000313" key="3">
    <source>
        <dbReference type="Proteomes" id="UP000229098"/>
    </source>
</evidence>
<comment type="caution">
    <text evidence="2">The sequence shown here is derived from an EMBL/GenBank/DDBJ whole genome shotgun (WGS) entry which is preliminary data.</text>
</comment>
<gene>
    <name evidence="2" type="ORF">COU90_04320</name>
</gene>
<keyword evidence="1" id="KW-1133">Transmembrane helix</keyword>
<keyword evidence="1" id="KW-0472">Membrane</keyword>
<reference evidence="3" key="1">
    <citation type="submission" date="2017-09" db="EMBL/GenBank/DDBJ databases">
        <title>Depth-based differentiation of microbial function through sediment-hosted aquifers and enrichment of novel symbionts in the deep terrestrial subsurface.</title>
        <authorList>
            <person name="Probst A.J."/>
            <person name="Ladd B."/>
            <person name="Jarett J.K."/>
            <person name="Geller-Mcgrath D.E."/>
            <person name="Sieber C.M.K."/>
            <person name="Emerson J.B."/>
            <person name="Anantharaman K."/>
            <person name="Thomas B.C."/>
            <person name="Malmstrom R."/>
            <person name="Stieglmeier M."/>
            <person name="Klingl A."/>
            <person name="Woyke T."/>
            <person name="Ryan C.M."/>
            <person name="Banfield J.F."/>
        </authorList>
    </citation>
    <scope>NUCLEOTIDE SEQUENCE [LARGE SCALE GENOMIC DNA]</scope>
</reference>
<dbReference type="Proteomes" id="UP000229098">
    <property type="component" value="Unassembled WGS sequence"/>
</dbReference>
<keyword evidence="1" id="KW-0812">Transmembrane</keyword>
<evidence type="ECO:0008006" key="4">
    <source>
        <dbReference type="Google" id="ProtNLM"/>
    </source>
</evidence>